<feature type="non-terminal residue" evidence="2">
    <location>
        <position position="1"/>
    </location>
</feature>
<gene>
    <name evidence="2" type="ORF">HPK16_16710</name>
</gene>
<organism evidence="2 3">
    <name type="scientific">Listeria rustica</name>
    <dbReference type="NCBI Taxonomy" id="2713503"/>
    <lineage>
        <taxon>Bacteria</taxon>
        <taxon>Bacillati</taxon>
        <taxon>Bacillota</taxon>
        <taxon>Bacilli</taxon>
        <taxon>Bacillales</taxon>
        <taxon>Listeriaceae</taxon>
        <taxon>Listeria</taxon>
    </lineage>
</organism>
<evidence type="ECO:0000313" key="3">
    <source>
        <dbReference type="Proteomes" id="UP000548787"/>
    </source>
</evidence>
<proteinExistence type="predicted"/>
<dbReference type="Pfam" id="PF20622">
    <property type="entry name" value="Big_15"/>
    <property type="match status" value="1"/>
</dbReference>
<feature type="non-terminal residue" evidence="2">
    <location>
        <position position="84"/>
    </location>
</feature>
<reference evidence="2 3" key="1">
    <citation type="submission" date="2020-08" db="EMBL/GenBank/DDBJ databases">
        <title>Listeria ohnekaius sp. nov. and Listeria portnoyii sp. nov. isolated from non-agricultural and natural environments.</title>
        <authorList>
            <person name="Weller D."/>
            <person name="Belias A.M."/>
            <person name="Liao J."/>
            <person name="Guo S."/>
            <person name="Orsi R.H."/>
            <person name="Wiedmann M."/>
        </authorList>
    </citation>
    <scope>NUCLEOTIDE SEQUENCE [LARGE SCALE GENOMIC DNA]</scope>
    <source>
        <strain evidence="2 3">FSL W9-0585</strain>
    </source>
</reference>
<accession>A0A7W1YHJ0</accession>
<dbReference type="AlphaFoldDB" id="A0A7W1YHJ0"/>
<keyword evidence="3" id="KW-1185">Reference proteome</keyword>
<comment type="caution">
    <text evidence="2">The sequence shown here is derived from an EMBL/GenBank/DDBJ whole genome shotgun (WGS) entry which is preliminary data.</text>
</comment>
<evidence type="ECO:0000259" key="1">
    <source>
        <dbReference type="Pfam" id="PF20622"/>
    </source>
</evidence>
<dbReference type="EMBL" id="JABJVM010000062">
    <property type="protein sequence ID" value="MBA3927945.1"/>
    <property type="molecule type" value="Genomic_DNA"/>
</dbReference>
<dbReference type="RefSeq" id="WP_181677985.1">
    <property type="nucleotide sequence ID" value="NZ_JABJVM010000062.1"/>
</dbReference>
<dbReference type="InterPro" id="IPR046746">
    <property type="entry name" value="Big_15"/>
</dbReference>
<feature type="domain" description="Bacterial Ig" evidence="1">
    <location>
        <begin position="1"/>
        <end position="79"/>
    </location>
</feature>
<protein>
    <recommendedName>
        <fullName evidence="1">Bacterial Ig domain-containing protein</fullName>
    </recommendedName>
</protein>
<evidence type="ECO:0000313" key="2">
    <source>
        <dbReference type="EMBL" id="MBA3927945.1"/>
    </source>
</evidence>
<dbReference type="Proteomes" id="UP000548787">
    <property type="component" value="Unassembled WGS sequence"/>
</dbReference>
<sequence>TPKEFIVSADSYVTGTYTGSVTKVAISVNGKVYPAVAVTGSGALQYYAKDKITDKTDVVKMIGYNSEGTIIDTKDVSVAGPESL</sequence>
<name>A0A7W1YHJ0_9LIST</name>